<dbReference type="Proteomes" id="UP000182491">
    <property type="component" value="Unassembled WGS sequence"/>
</dbReference>
<dbReference type="InterPro" id="IPR019734">
    <property type="entry name" value="TPR_rpt"/>
</dbReference>
<dbReference type="EMBL" id="FPCA01000009">
    <property type="protein sequence ID" value="SFV01383.1"/>
    <property type="molecule type" value="Genomic_DNA"/>
</dbReference>
<dbReference type="InterPro" id="IPR011990">
    <property type="entry name" value="TPR-like_helical_dom_sf"/>
</dbReference>
<accession>A0A1I7KV91</accession>
<proteinExistence type="predicted"/>
<dbReference type="PANTHER" id="PTHR44523:SF1">
    <property type="entry name" value="TETRATRICOPEPTIDE REPEAT PROTEIN 13"/>
    <property type="match status" value="1"/>
</dbReference>
<feature type="signal peptide" evidence="2">
    <location>
        <begin position="1"/>
        <end position="20"/>
    </location>
</feature>
<keyword evidence="1" id="KW-0802">TPR repeat</keyword>
<dbReference type="SUPFAM" id="SSF48452">
    <property type="entry name" value="TPR-like"/>
    <property type="match status" value="1"/>
</dbReference>
<dbReference type="STRING" id="388950.GCA_001611675_02843"/>
<sequence>MKTLVCTLLLSMAMAFTASAQSSKLDELIEEGIALYDIGNYAGAVSSYKEALKLDKKNPTVNYELAMTYGAIGDYGNAVKYSNEVLKLKNANPGLKAQAYGIKGNALDMQGKPQQAISAYEEAIKLAPNNYMVYYNLGLTQYKLKNYAAAEQALIHAVQLNPNHASSHLLLGYTKQNQGKRTQSLLALYNFLLLEPTSERAATAYQEVRQMQQQGVTKGEGGKTMTINVGIPKGDDEFSAAEMMISLSQATALSDENKGKTEEEGFYNSTRSLFSILGELKEDKSSFWWDYYVDFFYSMKNAGNVEAMSYYVSQSSGKEAVANWLQEHQEQVAQLSSWYENYKR</sequence>
<organism evidence="3 4">
    <name type="scientific">Pontibacter akesuensis</name>
    <dbReference type="NCBI Taxonomy" id="388950"/>
    <lineage>
        <taxon>Bacteria</taxon>
        <taxon>Pseudomonadati</taxon>
        <taxon>Bacteroidota</taxon>
        <taxon>Cytophagia</taxon>
        <taxon>Cytophagales</taxon>
        <taxon>Hymenobacteraceae</taxon>
        <taxon>Pontibacter</taxon>
    </lineage>
</organism>
<feature type="repeat" description="TPR" evidence="1">
    <location>
        <begin position="25"/>
        <end position="58"/>
    </location>
</feature>
<dbReference type="PROSITE" id="PS50005">
    <property type="entry name" value="TPR"/>
    <property type="match status" value="3"/>
</dbReference>
<evidence type="ECO:0000313" key="4">
    <source>
        <dbReference type="Proteomes" id="UP000182491"/>
    </source>
</evidence>
<dbReference type="RefSeq" id="WP_068838779.1">
    <property type="nucleotide sequence ID" value="NZ_BMXC01000005.1"/>
</dbReference>
<feature type="repeat" description="TPR" evidence="1">
    <location>
        <begin position="97"/>
        <end position="130"/>
    </location>
</feature>
<keyword evidence="4" id="KW-1185">Reference proteome</keyword>
<evidence type="ECO:0000256" key="2">
    <source>
        <dbReference type="SAM" id="SignalP"/>
    </source>
</evidence>
<dbReference type="AlphaFoldDB" id="A0A1I7KV91"/>
<protein>
    <submittedName>
        <fullName evidence="3">TPR repeat-containing protein</fullName>
    </submittedName>
</protein>
<evidence type="ECO:0000313" key="3">
    <source>
        <dbReference type="EMBL" id="SFV01383.1"/>
    </source>
</evidence>
<dbReference type="Pfam" id="PF13414">
    <property type="entry name" value="TPR_11"/>
    <property type="match status" value="1"/>
</dbReference>
<name>A0A1I7KV91_9BACT</name>
<feature type="repeat" description="TPR" evidence="1">
    <location>
        <begin position="131"/>
        <end position="164"/>
    </location>
</feature>
<feature type="chain" id="PRO_5010336983" evidence="2">
    <location>
        <begin position="21"/>
        <end position="344"/>
    </location>
</feature>
<reference evidence="4" key="1">
    <citation type="submission" date="2016-10" db="EMBL/GenBank/DDBJ databases">
        <authorList>
            <person name="Varghese N."/>
        </authorList>
    </citation>
    <scope>NUCLEOTIDE SEQUENCE [LARGE SCALE GENOMIC DNA]</scope>
    <source>
        <strain evidence="4">DSM 18820</strain>
    </source>
</reference>
<dbReference type="Gene3D" id="1.25.40.10">
    <property type="entry name" value="Tetratricopeptide repeat domain"/>
    <property type="match status" value="2"/>
</dbReference>
<dbReference type="PANTHER" id="PTHR44523">
    <property type="entry name" value="TETRATRICOPEPTIDE REPEAT PROTEIN 13"/>
    <property type="match status" value="1"/>
</dbReference>
<dbReference type="SMART" id="SM00028">
    <property type="entry name" value="TPR"/>
    <property type="match status" value="5"/>
</dbReference>
<keyword evidence="2" id="KW-0732">Signal</keyword>
<gene>
    <name evidence="3" type="ORF">SAMN04487941_4158</name>
</gene>
<evidence type="ECO:0000256" key="1">
    <source>
        <dbReference type="PROSITE-ProRule" id="PRU00339"/>
    </source>
</evidence>
<dbReference type="OrthoDB" id="793001at2"/>
<dbReference type="Pfam" id="PF13432">
    <property type="entry name" value="TPR_16"/>
    <property type="match status" value="1"/>
</dbReference>